<protein>
    <submittedName>
        <fullName evidence="2">Cell division/GTP binding protein</fullName>
    </submittedName>
</protein>
<dbReference type="PANTHER" id="PTHR18884">
    <property type="entry name" value="SEPTIN"/>
    <property type="match status" value="1"/>
</dbReference>
<name>A0A137P891_CONC2</name>
<dbReference type="GO" id="GO:0005525">
    <property type="term" value="F:GTP binding"/>
    <property type="evidence" value="ECO:0007669"/>
    <property type="project" value="InterPro"/>
</dbReference>
<dbReference type="InterPro" id="IPR027417">
    <property type="entry name" value="P-loop_NTPase"/>
</dbReference>
<dbReference type="EMBL" id="KQ964482">
    <property type="protein sequence ID" value="KXN71164.1"/>
    <property type="molecule type" value="Genomic_DNA"/>
</dbReference>
<keyword evidence="2" id="KW-0132">Cell division</keyword>
<dbReference type="GO" id="GO:0051301">
    <property type="term" value="P:cell division"/>
    <property type="evidence" value="ECO:0007669"/>
    <property type="project" value="UniProtKB-KW"/>
</dbReference>
<dbReference type="OrthoDB" id="416553at2759"/>
<sequence length="118" mass="13666">IKKELDFHGINLYPYASAEDDEYDIELNDKIRALIPFSVIGSEQLIEVNGEMVRGRKNRWGVINVEDPTHSEFTHLREFLTRTHLQDLIETTQHRHYESYRANQILSLSGPNAQSPTS</sequence>
<feature type="non-terminal residue" evidence="2">
    <location>
        <position position="118"/>
    </location>
</feature>
<dbReference type="Gene3D" id="3.40.50.300">
    <property type="entry name" value="P-loop containing nucleotide triphosphate hydrolases"/>
    <property type="match status" value="1"/>
</dbReference>
<reference evidence="2 3" key="1">
    <citation type="journal article" date="2015" name="Genome Biol. Evol.">
        <title>Phylogenomic analyses indicate that early fungi evolved digesting cell walls of algal ancestors of land plants.</title>
        <authorList>
            <person name="Chang Y."/>
            <person name="Wang S."/>
            <person name="Sekimoto S."/>
            <person name="Aerts A.L."/>
            <person name="Choi C."/>
            <person name="Clum A."/>
            <person name="LaButti K.M."/>
            <person name="Lindquist E.A."/>
            <person name="Yee Ngan C."/>
            <person name="Ohm R.A."/>
            <person name="Salamov A.A."/>
            <person name="Grigoriev I.V."/>
            <person name="Spatafora J.W."/>
            <person name="Berbee M.L."/>
        </authorList>
    </citation>
    <scope>NUCLEOTIDE SEQUENCE [LARGE SCALE GENOMIC DNA]</scope>
    <source>
        <strain evidence="2 3">NRRL 28638</strain>
    </source>
</reference>
<feature type="non-terminal residue" evidence="2">
    <location>
        <position position="1"/>
    </location>
</feature>
<dbReference type="Pfam" id="PF00735">
    <property type="entry name" value="Septin"/>
    <property type="match status" value="1"/>
</dbReference>
<evidence type="ECO:0000313" key="2">
    <source>
        <dbReference type="EMBL" id="KXN71164.1"/>
    </source>
</evidence>
<proteinExistence type="predicted"/>
<evidence type="ECO:0000313" key="3">
    <source>
        <dbReference type="Proteomes" id="UP000070444"/>
    </source>
</evidence>
<accession>A0A137P891</accession>
<dbReference type="PROSITE" id="PS51719">
    <property type="entry name" value="G_SEPTIN"/>
    <property type="match status" value="1"/>
</dbReference>
<evidence type="ECO:0000259" key="1">
    <source>
        <dbReference type="PROSITE" id="PS51719"/>
    </source>
</evidence>
<gene>
    <name evidence="2" type="ORF">CONCODRAFT_26664</name>
</gene>
<keyword evidence="3" id="KW-1185">Reference proteome</keyword>
<dbReference type="InterPro" id="IPR030379">
    <property type="entry name" value="G_SEPTIN_dom"/>
</dbReference>
<feature type="domain" description="Septin-type G" evidence="1">
    <location>
        <begin position="1"/>
        <end position="107"/>
    </location>
</feature>
<dbReference type="AlphaFoldDB" id="A0A137P891"/>
<dbReference type="Proteomes" id="UP000070444">
    <property type="component" value="Unassembled WGS sequence"/>
</dbReference>
<dbReference type="STRING" id="796925.A0A137P891"/>
<organism evidence="2 3">
    <name type="scientific">Conidiobolus coronatus (strain ATCC 28846 / CBS 209.66 / NRRL 28638)</name>
    <name type="common">Delacroixia coronata</name>
    <dbReference type="NCBI Taxonomy" id="796925"/>
    <lineage>
        <taxon>Eukaryota</taxon>
        <taxon>Fungi</taxon>
        <taxon>Fungi incertae sedis</taxon>
        <taxon>Zoopagomycota</taxon>
        <taxon>Entomophthoromycotina</taxon>
        <taxon>Entomophthoromycetes</taxon>
        <taxon>Entomophthorales</taxon>
        <taxon>Ancylistaceae</taxon>
        <taxon>Conidiobolus</taxon>
    </lineage>
</organism>
<keyword evidence="2" id="KW-0131">Cell cycle</keyword>